<sequence length="527" mass="56469">MSFPGAVGLGGDGDSANCHHTAQGALLKSAREQMNIISAYQQVGTYRGAADLCGTTHKTVKRVIERAEVGGPPLREPRARNLDAFTELVAERVDKSKAKMSAKRMLPIARAAGYQGSARNFRRLVSEQKALWRKQNKHQRRPAVWSPGDYLVMDWAEAAPGLFVFCAVLAYSRWRFVRFAGDQKASTTLAMIAEALEAIGGVPAKVLADRMGCLKGGVVANIVVPTPDYVRFASHYGFVPDFCHASDPQSKGIVENLCGYAQDDLAVPLLTEAAITGEQVNLRQLNEQAGLWCAEVNAALHSEICAIPDQRLAEERTVLKALPSLRLEIGVGSVRRKVDSLSCIRYGSARYSVPQRLVATTVAVVVDHGALIILEPTTGVIVAEHELVGPGEVSVLDDHYDGPRPAPSRGPRPKTHAEKQFCALGSDAEQFLVGAAAIGNTRLKSELDTLLGLGAAHGQQALVDALRRAVAFRRFRAADVRSILAAGAGTPQPRSAGDALVLNLPTAETRSLDAYRIDGTSTDGTAS</sequence>
<dbReference type="AlphaFoldDB" id="A0A1E3RXV9"/>
<dbReference type="InterPro" id="IPR001584">
    <property type="entry name" value="Integrase_cat-core"/>
</dbReference>
<name>A0A1E3RXV9_MYCIE</name>
<evidence type="ECO:0000256" key="1">
    <source>
        <dbReference type="ARBA" id="ARBA00009277"/>
    </source>
</evidence>
<dbReference type="PANTHER" id="PTHR35004:SF7">
    <property type="entry name" value="INTEGRASE PROTEIN"/>
    <property type="match status" value="1"/>
</dbReference>
<comment type="similarity">
    <text evidence="1">Belongs to the transposase IS21/IS408/IS1162 family.</text>
</comment>
<dbReference type="InterPro" id="IPR054353">
    <property type="entry name" value="IstA-like_C"/>
</dbReference>
<accession>A0A1E3RXV9</accession>
<dbReference type="EMBL" id="MVHT01000199">
    <property type="protein sequence ID" value="ORA88029.1"/>
    <property type="molecule type" value="Genomic_DNA"/>
</dbReference>
<dbReference type="Gene3D" id="3.30.420.10">
    <property type="entry name" value="Ribonuclease H-like superfamily/Ribonuclease H"/>
    <property type="match status" value="1"/>
</dbReference>
<evidence type="ECO:0000259" key="3">
    <source>
        <dbReference type="PROSITE" id="PS50994"/>
    </source>
</evidence>
<organism evidence="4 5">
    <name type="scientific">Mycobacterium intermedium</name>
    <dbReference type="NCBI Taxonomy" id="28445"/>
    <lineage>
        <taxon>Bacteria</taxon>
        <taxon>Bacillati</taxon>
        <taxon>Actinomycetota</taxon>
        <taxon>Actinomycetes</taxon>
        <taxon>Mycobacteriales</taxon>
        <taxon>Mycobacteriaceae</taxon>
        <taxon>Mycobacterium</taxon>
        <taxon>Mycobacterium simiae complex</taxon>
    </lineage>
</organism>
<evidence type="ECO:0000313" key="4">
    <source>
        <dbReference type="EMBL" id="ORA88029.1"/>
    </source>
</evidence>
<gene>
    <name evidence="4" type="ORF">BST27_30180</name>
</gene>
<dbReference type="InterPro" id="IPR036397">
    <property type="entry name" value="RNaseH_sf"/>
</dbReference>
<dbReference type="GO" id="GO:0015074">
    <property type="term" value="P:DNA integration"/>
    <property type="evidence" value="ECO:0007669"/>
    <property type="project" value="InterPro"/>
</dbReference>
<dbReference type="PROSITE" id="PS50994">
    <property type="entry name" value="INTEGRASE"/>
    <property type="match status" value="1"/>
</dbReference>
<dbReference type="SUPFAM" id="SSF53098">
    <property type="entry name" value="Ribonuclease H-like"/>
    <property type="match status" value="1"/>
</dbReference>
<dbReference type="Proteomes" id="UP000192739">
    <property type="component" value="Unassembled WGS sequence"/>
</dbReference>
<dbReference type="Pfam" id="PF22483">
    <property type="entry name" value="Mu-transpos_C_2"/>
    <property type="match status" value="1"/>
</dbReference>
<dbReference type="PANTHER" id="PTHR35004">
    <property type="entry name" value="TRANSPOSASE RV3428C-RELATED"/>
    <property type="match status" value="1"/>
</dbReference>
<evidence type="ECO:0000313" key="5">
    <source>
        <dbReference type="Proteomes" id="UP000192739"/>
    </source>
</evidence>
<dbReference type="InterPro" id="IPR012337">
    <property type="entry name" value="RNaseH-like_sf"/>
</dbReference>
<evidence type="ECO:0000256" key="2">
    <source>
        <dbReference type="SAM" id="MobiDB-lite"/>
    </source>
</evidence>
<keyword evidence="5" id="KW-1185">Reference proteome</keyword>
<proteinExistence type="inferred from homology"/>
<reference evidence="4 5" key="1">
    <citation type="submission" date="2017-02" db="EMBL/GenBank/DDBJ databases">
        <title>The new phylogeny of genus Mycobacterium.</title>
        <authorList>
            <person name="Tortoli E."/>
            <person name="Trovato A."/>
            <person name="Cirillo D.M."/>
        </authorList>
    </citation>
    <scope>NUCLEOTIDE SEQUENCE [LARGE SCALE GENOMIC DNA]</scope>
    <source>
        <strain evidence="4 5">DSM 44049</strain>
    </source>
</reference>
<dbReference type="NCBIfam" id="NF033546">
    <property type="entry name" value="transpos_IS21"/>
    <property type="match status" value="1"/>
</dbReference>
<feature type="region of interest" description="Disordered" evidence="2">
    <location>
        <begin position="397"/>
        <end position="417"/>
    </location>
</feature>
<dbReference type="GO" id="GO:0003676">
    <property type="term" value="F:nucleic acid binding"/>
    <property type="evidence" value="ECO:0007669"/>
    <property type="project" value="InterPro"/>
</dbReference>
<feature type="domain" description="Integrase catalytic" evidence="3">
    <location>
        <begin position="138"/>
        <end position="316"/>
    </location>
</feature>
<comment type="caution">
    <text evidence="4">The sequence shown here is derived from an EMBL/GenBank/DDBJ whole genome shotgun (WGS) entry which is preliminary data.</text>
</comment>
<dbReference type="STRING" id="28445.BHQ20_29435"/>
<protein>
    <submittedName>
        <fullName evidence="4">IS21 family transposase</fullName>
    </submittedName>
</protein>